<proteinExistence type="predicted"/>
<accession>A2E5Q1</accession>
<feature type="compositionally biased region" description="Pro residues" evidence="1">
    <location>
        <begin position="332"/>
        <end position="341"/>
    </location>
</feature>
<dbReference type="EMBL" id="DS113309">
    <property type="protein sequence ID" value="EAY11971.1"/>
    <property type="molecule type" value="Genomic_DNA"/>
</dbReference>
<gene>
    <name evidence="2" type="ORF">TVAG_271540</name>
</gene>
<feature type="compositionally biased region" description="Low complexity" evidence="1">
    <location>
        <begin position="318"/>
        <end position="331"/>
    </location>
</feature>
<feature type="region of interest" description="Disordered" evidence="1">
    <location>
        <begin position="182"/>
        <end position="354"/>
    </location>
</feature>
<evidence type="ECO:0000313" key="2">
    <source>
        <dbReference type="EMBL" id="EAY11971.1"/>
    </source>
</evidence>
<dbReference type="AlphaFoldDB" id="A2E5Q1"/>
<reference evidence="2" key="1">
    <citation type="submission" date="2006-10" db="EMBL/GenBank/DDBJ databases">
        <authorList>
            <person name="Amadeo P."/>
            <person name="Zhao Q."/>
            <person name="Wortman J."/>
            <person name="Fraser-Liggett C."/>
            <person name="Carlton J."/>
        </authorList>
    </citation>
    <scope>NUCLEOTIDE SEQUENCE</scope>
    <source>
        <strain evidence="2">G3</strain>
    </source>
</reference>
<evidence type="ECO:0000313" key="3">
    <source>
        <dbReference type="Proteomes" id="UP000001542"/>
    </source>
</evidence>
<dbReference type="VEuPathDB" id="TrichDB:TVAGG3_0257490"/>
<dbReference type="InParanoid" id="A2E5Q1"/>
<feature type="compositionally biased region" description="Pro residues" evidence="1">
    <location>
        <begin position="183"/>
        <end position="215"/>
    </location>
</feature>
<feature type="compositionally biased region" description="Polar residues" evidence="1">
    <location>
        <begin position="307"/>
        <end position="317"/>
    </location>
</feature>
<reference evidence="2" key="2">
    <citation type="journal article" date="2007" name="Science">
        <title>Draft genome sequence of the sexually transmitted pathogen Trichomonas vaginalis.</title>
        <authorList>
            <person name="Carlton J.M."/>
            <person name="Hirt R.P."/>
            <person name="Silva J.C."/>
            <person name="Delcher A.L."/>
            <person name="Schatz M."/>
            <person name="Zhao Q."/>
            <person name="Wortman J.R."/>
            <person name="Bidwell S.L."/>
            <person name="Alsmark U.C.M."/>
            <person name="Besteiro S."/>
            <person name="Sicheritz-Ponten T."/>
            <person name="Noel C.J."/>
            <person name="Dacks J.B."/>
            <person name="Foster P.G."/>
            <person name="Simillion C."/>
            <person name="Van de Peer Y."/>
            <person name="Miranda-Saavedra D."/>
            <person name="Barton G.J."/>
            <person name="Westrop G.D."/>
            <person name="Mueller S."/>
            <person name="Dessi D."/>
            <person name="Fiori P.L."/>
            <person name="Ren Q."/>
            <person name="Paulsen I."/>
            <person name="Zhang H."/>
            <person name="Bastida-Corcuera F.D."/>
            <person name="Simoes-Barbosa A."/>
            <person name="Brown M.T."/>
            <person name="Hayes R.D."/>
            <person name="Mukherjee M."/>
            <person name="Okumura C.Y."/>
            <person name="Schneider R."/>
            <person name="Smith A.J."/>
            <person name="Vanacova S."/>
            <person name="Villalvazo M."/>
            <person name="Haas B.J."/>
            <person name="Pertea M."/>
            <person name="Feldblyum T.V."/>
            <person name="Utterback T.R."/>
            <person name="Shu C.L."/>
            <person name="Osoegawa K."/>
            <person name="de Jong P.J."/>
            <person name="Hrdy I."/>
            <person name="Horvathova L."/>
            <person name="Zubacova Z."/>
            <person name="Dolezal P."/>
            <person name="Malik S.B."/>
            <person name="Logsdon J.M. Jr."/>
            <person name="Henze K."/>
            <person name="Gupta A."/>
            <person name="Wang C.C."/>
            <person name="Dunne R.L."/>
            <person name="Upcroft J.A."/>
            <person name="Upcroft P."/>
            <person name="White O."/>
            <person name="Salzberg S.L."/>
            <person name="Tang P."/>
            <person name="Chiu C.-H."/>
            <person name="Lee Y.-S."/>
            <person name="Embley T.M."/>
            <person name="Coombs G.H."/>
            <person name="Mottram J.C."/>
            <person name="Tachezy J."/>
            <person name="Fraser-Liggett C.M."/>
            <person name="Johnson P.J."/>
        </authorList>
    </citation>
    <scope>NUCLEOTIDE SEQUENCE [LARGE SCALE GENOMIC DNA]</scope>
    <source>
        <strain evidence="2">G3</strain>
    </source>
</reference>
<evidence type="ECO:0000256" key="1">
    <source>
        <dbReference type="SAM" id="MobiDB-lite"/>
    </source>
</evidence>
<dbReference type="Proteomes" id="UP000001542">
    <property type="component" value="Unassembled WGS sequence"/>
</dbReference>
<feature type="compositionally biased region" description="Polar residues" evidence="1">
    <location>
        <begin position="277"/>
        <end position="287"/>
    </location>
</feature>
<dbReference type="RefSeq" id="XP_001324194.1">
    <property type="nucleotide sequence ID" value="XM_001324159.1"/>
</dbReference>
<feature type="compositionally biased region" description="Low complexity" evidence="1">
    <location>
        <begin position="229"/>
        <end position="259"/>
    </location>
</feature>
<name>A2E5Q1_TRIV3</name>
<sequence length="465" mass="52775">MHDLLQTWKADIDGKLKKYQNSVDTNKSSLEKQIAKQKIFSKQDNIDLMVLNYVRVQAYQSVHEKISLIFKNVAFIEKKNISDDIKAAIEYLSSFEKLEGDKTATNAMKKLKKYYTCSKTPVPVSNEVNLALQRKNFTPEEYVNVIVEISSQIHDQHYILLNHIANTAQYKQAAKDMLAQLQPPTPVYTPQPSIPPNQYPPQGFPQNIPPTPPQYPIQSQNMQGQDMHQFQNPFYNPNQQQFNIPPPQFNQQQPQQPQNMAAPQYSPPHSNPIFPNPQFSQSNTPSQMYPPNPNQPYIAPITPPSNPYYSQNNQSKHQPIQSRSSSSSRIQSPPPNVPPGQPQNSNSYPSAIPTGIPSMYQSNYMYQDQQSMSKNQFYIAPGNSQTNNQINEIPQVPVPTDTENMKPVKQESSTESEINETEKNTPHIPIFNHEKGPGTPQNPDQADIVMPFFNISPTFPDDVNL</sequence>
<feature type="region of interest" description="Disordered" evidence="1">
    <location>
        <begin position="397"/>
        <end position="447"/>
    </location>
</feature>
<keyword evidence="3" id="KW-1185">Reference proteome</keyword>
<dbReference type="KEGG" id="tva:4769931"/>
<protein>
    <submittedName>
        <fullName evidence="2">Choriogenin, putative</fullName>
    </submittedName>
</protein>
<dbReference type="VEuPathDB" id="TrichDB:TVAG_271540"/>
<organism evidence="2 3">
    <name type="scientific">Trichomonas vaginalis (strain ATCC PRA-98 / G3)</name>
    <dbReference type="NCBI Taxonomy" id="412133"/>
    <lineage>
        <taxon>Eukaryota</taxon>
        <taxon>Metamonada</taxon>
        <taxon>Parabasalia</taxon>
        <taxon>Trichomonadida</taxon>
        <taxon>Trichomonadidae</taxon>
        <taxon>Trichomonas</taxon>
    </lineage>
</organism>